<dbReference type="SUPFAM" id="SSF56349">
    <property type="entry name" value="DNA breaking-rejoining enzymes"/>
    <property type="match status" value="1"/>
</dbReference>
<protein>
    <submittedName>
        <fullName evidence="3">Catalytic phage domain protein: Integrase family protein</fullName>
    </submittedName>
</protein>
<feature type="compositionally biased region" description="Basic and acidic residues" evidence="2">
    <location>
        <begin position="258"/>
        <end position="270"/>
    </location>
</feature>
<evidence type="ECO:0000313" key="3">
    <source>
        <dbReference type="EMBL" id="VTR95144.1"/>
    </source>
</evidence>
<evidence type="ECO:0000256" key="2">
    <source>
        <dbReference type="SAM" id="MobiDB-lite"/>
    </source>
</evidence>
<feature type="compositionally biased region" description="Polar residues" evidence="2">
    <location>
        <begin position="343"/>
        <end position="352"/>
    </location>
</feature>
<feature type="compositionally biased region" description="Basic residues" evidence="2">
    <location>
        <begin position="271"/>
        <end position="292"/>
    </location>
</feature>
<dbReference type="GO" id="GO:0015074">
    <property type="term" value="P:DNA integration"/>
    <property type="evidence" value="ECO:0007669"/>
    <property type="project" value="InterPro"/>
</dbReference>
<dbReference type="GO" id="GO:0003677">
    <property type="term" value="F:DNA binding"/>
    <property type="evidence" value="ECO:0007669"/>
    <property type="project" value="InterPro"/>
</dbReference>
<dbReference type="InterPro" id="IPR013762">
    <property type="entry name" value="Integrase-like_cat_sf"/>
</dbReference>
<reference evidence="3 4" key="1">
    <citation type="submission" date="2019-05" db="EMBL/GenBank/DDBJ databases">
        <authorList>
            <consortium name="Science for Life Laboratories"/>
        </authorList>
    </citation>
    <scope>NUCLEOTIDE SEQUENCE [LARGE SCALE GENOMIC DNA]</scope>
    <source>
        <strain evidence="3">Soil9</strain>
    </source>
</reference>
<sequence length="352" mass="39065">MYLGKYNSPESRTEYARLVAELTHQSAPTSVTRAGVRRSDLTINELLLAYINWFETTRPATNPRSHRSSTSPRFALRTVREMFGALPITAFGPKALKALREVWVATGLSRKVINGRAGAVKRVFRWAVCEELAEPELFQRLQAVEGLRAGQSAAPDRPPVRPAVLAGVERTLPRMPAPVHAIVLLQIHSAARAGELVRLRVGDIDRTDPDVWTYTPAAHKGTWKGKSRVVYFGARCREILEPILAALVDPGAYLFSPERDATERNSEKRTGNPRHRPRGRTTRPRRCARRSSARAGGAGSRNLPRTGCAIWRPHTHGPSWGSMWPGPCAGTRSRPSPRCTAGRSMSNWHSRP</sequence>
<gene>
    <name evidence="3" type="ORF">SOIL9_25700</name>
</gene>
<dbReference type="AlphaFoldDB" id="A0A6P2D4Y5"/>
<feature type="region of interest" description="Disordered" evidence="2">
    <location>
        <begin position="258"/>
        <end position="307"/>
    </location>
</feature>
<dbReference type="Proteomes" id="UP000464178">
    <property type="component" value="Chromosome"/>
</dbReference>
<accession>A0A6P2D4Y5</accession>
<evidence type="ECO:0000256" key="1">
    <source>
        <dbReference type="ARBA" id="ARBA00023172"/>
    </source>
</evidence>
<dbReference type="KEGG" id="gms:SOIL9_25700"/>
<dbReference type="InterPro" id="IPR011010">
    <property type="entry name" value="DNA_brk_join_enz"/>
</dbReference>
<keyword evidence="4" id="KW-1185">Reference proteome</keyword>
<keyword evidence="1" id="KW-0233">DNA recombination</keyword>
<dbReference type="EMBL" id="LR593886">
    <property type="protein sequence ID" value="VTR95144.1"/>
    <property type="molecule type" value="Genomic_DNA"/>
</dbReference>
<dbReference type="GO" id="GO:0006310">
    <property type="term" value="P:DNA recombination"/>
    <property type="evidence" value="ECO:0007669"/>
    <property type="project" value="UniProtKB-KW"/>
</dbReference>
<proteinExistence type="predicted"/>
<evidence type="ECO:0000313" key="4">
    <source>
        <dbReference type="Proteomes" id="UP000464178"/>
    </source>
</evidence>
<organism evidence="3 4">
    <name type="scientific">Gemmata massiliana</name>
    <dbReference type="NCBI Taxonomy" id="1210884"/>
    <lineage>
        <taxon>Bacteria</taxon>
        <taxon>Pseudomonadati</taxon>
        <taxon>Planctomycetota</taxon>
        <taxon>Planctomycetia</taxon>
        <taxon>Gemmatales</taxon>
        <taxon>Gemmataceae</taxon>
        <taxon>Gemmata</taxon>
    </lineage>
</organism>
<feature type="region of interest" description="Disordered" evidence="2">
    <location>
        <begin position="321"/>
        <end position="352"/>
    </location>
</feature>
<name>A0A6P2D4Y5_9BACT</name>
<dbReference type="Gene3D" id="1.10.443.10">
    <property type="entry name" value="Intergrase catalytic core"/>
    <property type="match status" value="1"/>
</dbReference>